<evidence type="ECO:0008006" key="3">
    <source>
        <dbReference type="Google" id="ProtNLM"/>
    </source>
</evidence>
<accession>A0A6H1ZC36</accession>
<dbReference type="SUPFAM" id="SSF53756">
    <property type="entry name" value="UDP-Glycosyltransferase/glycogen phosphorylase"/>
    <property type="match status" value="1"/>
</dbReference>
<name>A0A6H1ZC36_9ZZZZ</name>
<evidence type="ECO:0000313" key="1">
    <source>
        <dbReference type="EMBL" id="QJA45476.1"/>
    </source>
</evidence>
<gene>
    <name evidence="1" type="ORF">TM448A00243_0025</name>
    <name evidence="2" type="ORF">TM448B00304_0045</name>
</gene>
<proteinExistence type="predicted"/>
<dbReference type="EMBL" id="MT143991">
    <property type="protein sequence ID" value="QJA45476.1"/>
    <property type="molecule type" value="Genomic_DNA"/>
</dbReference>
<sequence>MNVFCDFHHGGMYHAMHLLFVDRLGCNLYRPVGYEWVERDLWHVSELKPTQAAYLNPGGEHWRGEDGIWHWRDNGAELQHDCITFEQFWDMPIDLIISTHPAHEEPYQRLLELKPGARLIRVCGNTGEVIHGKAGNVMDSTGYFRGQAENYIVFHQEFPLEPFVDMLPPQGVISQYLNFFRNHPSLAYWEKYRPELPEYQWRMYGHQGDDGFLSPLGRIAASMADTSFVWHIKTEGYGHIIHNAYAAGRPVITEIGRYRGYTAEALLEDGVTCVDISGGADAIRHHGQPDELLKMCENARERFRQVVDFDAEEQEIRAFIERLV</sequence>
<organism evidence="1">
    <name type="scientific">viral metagenome</name>
    <dbReference type="NCBI Taxonomy" id="1070528"/>
    <lineage>
        <taxon>unclassified sequences</taxon>
        <taxon>metagenomes</taxon>
        <taxon>organismal metagenomes</taxon>
    </lineage>
</organism>
<dbReference type="AlphaFoldDB" id="A0A6H1ZC36"/>
<dbReference type="EMBL" id="MT144607">
    <property type="protein sequence ID" value="QJH94866.1"/>
    <property type="molecule type" value="Genomic_DNA"/>
</dbReference>
<reference evidence="1" key="1">
    <citation type="submission" date="2020-03" db="EMBL/GenBank/DDBJ databases">
        <title>The deep terrestrial virosphere.</title>
        <authorList>
            <person name="Holmfeldt K."/>
            <person name="Nilsson E."/>
            <person name="Simone D."/>
            <person name="Lopez-Fernandez M."/>
            <person name="Wu X."/>
            <person name="de Brujin I."/>
            <person name="Lundin D."/>
            <person name="Andersson A."/>
            <person name="Bertilsson S."/>
            <person name="Dopson M."/>
        </authorList>
    </citation>
    <scope>NUCLEOTIDE SEQUENCE</scope>
    <source>
        <strain evidence="1">TM448A00243</strain>
        <strain evidence="2">TM448B00304</strain>
    </source>
</reference>
<protein>
    <recommendedName>
        <fullName evidence="3">Glycosyltransferase</fullName>
    </recommendedName>
</protein>
<evidence type="ECO:0000313" key="2">
    <source>
        <dbReference type="EMBL" id="QJH94866.1"/>
    </source>
</evidence>